<accession>A0A2M6WWG5</accession>
<dbReference type="CDD" id="cd01900">
    <property type="entry name" value="YchF"/>
    <property type="match status" value="1"/>
</dbReference>
<dbReference type="GO" id="GO:0046872">
    <property type="term" value="F:metal ion binding"/>
    <property type="evidence" value="ECO:0007669"/>
    <property type="project" value="UniProtKB-KW"/>
</dbReference>
<feature type="domain" description="OBG-type G" evidence="7">
    <location>
        <begin position="3"/>
        <end position="259"/>
    </location>
</feature>
<dbReference type="InterPro" id="IPR027417">
    <property type="entry name" value="P-loop_NTPase"/>
</dbReference>
<dbReference type="SUPFAM" id="SSF52540">
    <property type="entry name" value="P-loop containing nucleoside triphosphate hydrolases"/>
    <property type="match status" value="1"/>
</dbReference>
<keyword evidence="4 6" id="KW-0067">ATP-binding</keyword>
<comment type="similarity">
    <text evidence="6">Belongs to the TRAFAC class OBG-HflX-like GTPase superfamily. OBG GTPase family. YchF/OLA1 subfamily.</text>
</comment>
<dbReference type="InterPro" id="IPR031167">
    <property type="entry name" value="G_OBG"/>
</dbReference>
<sequence length="365" mass="40231">MNLSIGIVGLPNVGKSTLFNALVKGNLAEASNYAFTTIDPNVGVVEVPDERLAELAEIEKSGKIVPATVKFVDIAGLIRGAHKGEGLGNQFLSHIREVDAIAMVVRDFRDDKIVHVENKIDPKSDIETVLTELALADLGSIEKKKSEIEKLARSGDKKSKKILEAIEKILQALESGKPASTANLSEEEKDLIREFNLLTIKPIIYVFNVDESNCSENPADLVEEYELADFVGKDQTIVISAKIESELANLSDDERKEFLRDFGLDESGLERLIKLSYKTLGLITFLTAGEMEARAWTAERGAKAPEAAGKIHGDFEKRFIKAEVVGYDDFVKFDGWNSAKEAGKVRIEGKDYVVKDGDVVYFRHG</sequence>
<proteinExistence type="inferred from homology"/>
<comment type="cofactor">
    <cofactor evidence="1">
        <name>Mg(2+)</name>
        <dbReference type="ChEBI" id="CHEBI:18420"/>
    </cofactor>
</comment>
<dbReference type="EMBL" id="PEZV01000035">
    <property type="protein sequence ID" value="PIT97127.1"/>
    <property type="molecule type" value="Genomic_DNA"/>
</dbReference>
<reference evidence="10" key="1">
    <citation type="submission" date="2017-09" db="EMBL/GenBank/DDBJ databases">
        <title>Depth-based differentiation of microbial function through sediment-hosted aquifers and enrichment of novel symbionts in the deep terrestrial subsurface.</title>
        <authorList>
            <person name="Probst A.J."/>
            <person name="Ladd B."/>
            <person name="Jarett J.K."/>
            <person name="Geller-Mcgrath D.E."/>
            <person name="Sieber C.M.K."/>
            <person name="Emerson J.B."/>
            <person name="Anantharaman K."/>
            <person name="Thomas B.C."/>
            <person name="Malmstrom R."/>
            <person name="Stieglmeier M."/>
            <person name="Klingl A."/>
            <person name="Woyke T."/>
            <person name="Ryan C.M."/>
            <person name="Banfield J.F."/>
        </authorList>
    </citation>
    <scope>NUCLEOTIDE SEQUENCE [LARGE SCALE GENOMIC DNA]</scope>
</reference>
<dbReference type="Proteomes" id="UP000228596">
    <property type="component" value="Unassembled WGS sequence"/>
</dbReference>
<dbReference type="InterPro" id="IPR012675">
    <property type="entry name" value="Beta-grasp_dom_sf"/>
</dbReference>
<dbReference type="InterPro" id="IPR012676">
    <property type="entry name" value="TGS-like"/>
</dbReference>
<evidence type="ECO:0000256" key="1">
    <source>
        <dbReference type="ARBA" id="ARBA00001946"/>
    </source>
</evidence>
<feature type="domain" description="TGS" evidence="8">
    <location>
        <begin position="281"/>
        <end position="364"/>
    </location>
</feature>
<comment type="function">
    <text evidence="6">ATPase that binds to both the 70S ribosome and the 50S ribosomal subunit in a nucleotide-independent manner.</text>
</comment>
<dbReference type="Pfam" id="PF06071">
    <property type="entry name" value="YchF-GTPase_C"/>
    <property type="match status" value="1"/>
</dbReference>
<dbReference type="GO" id="GO:0005524">
    <property type="term" value="F:ATP binding"/>
    <property type="evidence" value="ECO:0007669"/>
    <property type="project" value="UniProtKB-UniRule"/>
</dbReference>
<dbReference type="InterPro" id="IPR006073">
    <property type="entry name" value="GTP-bd"/>
</dbReference>
<evidence type="ECO:0000259" key="8">
    <source>
        <dbReference type="PROSITE" id="PS51880"/>
    </source>
</evidence>
<evidence type="ECO:0000256" key="5">
    <source>
        <dbReference type="ARBA" id="ARBA00022842"/>
    </source>
</evidence>
<gene>
    <name evidence="6" type="primary">ychF</name>
    <name evidence="9" type="ORF">COT77_03150</name>
</gene>
<evidence type="ECO:0000256" key="2">
    <source>
        <dbReference type="ARBA" id="ARBA00022723"/>
    </source>
</evidence>
<evidence type="ECO:0000256" key="4">
    <source>
        <dbReference type="ARBA" id="ARBA00022840"/>
    </source>
</evidence>
<dbReference type="GO" id="GO:0005737">
    <property type="term" value="C:cytoplasm"/>
    <property type="evidence" value="ECO:0007669"/>
    <property type="project" value="TreeGrafter"/>
</dbReference>
<dbReference type="InterPro" id="IPR013029">
    <property type="entry name" value="YchF_C"/>
</dbReference>
<dbReference type="PRINTS" id="PR00326">
    <property type="entry name" value="GTP1OBG"/>
</dbReference>
<feature type="binding site" evidence="6">
    <location>
        <begin position="12"/>
        <end position="17"/>
    </location>
    <ligand>
        <name>ATP</name>
        <dbReference type="ChEBI" id="CHEBI:30616"/>
    </ligand>
</feature>
<evidence type="ECO:0000313" key="10">
    <source>
        <dbReference type="Proteomes" id="UP000228596"/>
    </source>
</evidence>
<dbReference type="PROSITE" id="PS51880">
    <property type="entry name" value="TGS"/>
    <property type="match status" value="1"/>
</dbReference>
<protein>
    <recommendedName>
        <fullName evidence="6">Ribosome-binding ATPase YchF</fullName>
    </recommendedName>
</protein>
<dbReference type="SUPFAM" id="SSF81271">
    <property type="entry name" value="TGS-like"/>
    <property type="match status" value="1"/>
</dbReference>
<name>A0A2M6WWG5_9BACT</name>
<dbReference type="GO" id="GO:0016887">
    <property type="term" value="F:ATP hydrolysis activity"/>
    <property type="evidence" value="ECO:0007669"/>
    <property type="project" value="UniProtKB-UniRule"/>
</dbReference>
<dbReference type="InterPro" id="IPR041706">
    <property type="entry name" value="YchF_N"/>
</dbReference>
<dbReference type="PIRSF" id="PIRSF006641">
    <property type="entry name" value="CHP00092"/>
    <property type="match status" value="1"/>
</dbReference>
<dbReference type="PANTHER" id="PTHR23305">
    <property type="entry name" value="OBG GTPASE FAMILY"/>
    <property type="match status" value="1"/>
</dbReference>
<dbReference type="InterPro" id="IPR023192">
    <property type="entry name" value="TGS-like_dom_sf"/>
</dbReference>
<dbReference type="HAMAP" id="MF_00944">
    <property type="entry name" value="YchF_OLA1_ATPase"/>
    <property type="match status" value="1"/>
</dbReference>
<keyword evidence="5" id="KW-0460">Magnesium</keyword>
<evidence type="ECO:0000256" key="6">
    <source>
        <dbReference type="HAMAP-Rule" id="MF_00944"/>
    </source>
</evidence>
<dbReference type="GO" id="GO:0005525">
    <property type="term" value="F:GTP binding"/>
    <property type="evidence" value="ECO:0007669"/>
    <property type="project" value="InterPro"/>
</dbReference>
<dbReference type="Gene3D" id="1.10.150.300">
    <property type="entry name" value="TGS-like domain"/>
    <property type="match status" value="1"/>
</dbReference>
<dbReference type="AlphaFoldDB" id="A0A2M6WWG5"/>
<evidence type="ECO:0000313" key="9">
    <source>
        <dbReference type="EMBL" id="PIT97127.1"/>
    </source>
</evidence>
<dbReference type="Gene3D" id="3.40.50.300">
    <property type="entry name" value="P-loop containing nucleotide triphosphate hydrolases"/>
    <property type="match status" value="1"/>
</dbReference>
<dbReference type="Gene3D" id="3.10.20.30">
    <property type="match status" value="1"/>
</dbReference>
<dbReference type="GO" id="GO:0043023">
    <property type="term" value="F:ribosomal large subunit binding"/>
    <property type="evidence" value="ECO:0007669"/>
    <property type="project" value="UniProtKB-UniRule"/>
</dbReference>
<dbReference type="NCBIfam" id="TIGR00092">
    <property type="entry name" value="redox-regulated ATPase YchF"/>
    <property type="match status" value="1"/>
</dbReference>
<comment type="caution">
    <text evidence="9">The sequence shown here is derived from an EMBL/GenBank/DDBJ whole genome shotgun (WGS) entry which is preliminary data.</text>
</comment>
<dbReference type="Pfam" id="PF01926">
    <property type="entry name" value="MMR_HSR1"/>
    <property type="match status" value="1"/>
</dbReference>
<dbReference type="PROSITE" id="PS51710">
    <property type="entry name" value="G_OBG"/>
    <property type="match status" value="1"/>
</dbReference>
<keyword evidence="2" id="KW-0479">Metal-binding</keyword>
<dbReference type="InterPro" id="IPR004396">
    <property type="entry name" value="ATPase_YchF/OLA1"/>
</dbReference>
<dbReference type="InterPro" id="IPR004095">
    <property type="entry name" value="TGS"/>
</dbReference>
<evidence type="ECO:0000256" key="3">
    <source>
        <dbReference type="ARBA" id="ARBA00022741"/>
    </source>
</evidence>
<dbReference type="FunFam" id="1.10.150.300:FF:000001">
    <property type="entry name" value="Ribosome-binding ATPase YchF"/>
    <property type="match status" value="1"/>
</dbReference>
<keyword evidence="3 6" id="KW-0547">Nucleotide-binding</keyword>
<dbReference type="PANTHER" id="PTHR23305:SF18">
    <property type="entry name" value="OBG-TYPE G DOMAIN-CONTAINING PROTEIN"/>
    <property type="match status" value="1"/>
</dbReference>
<dbReference type="FunFam" id="3.10.20.30:FF:000001">
    <property type="entry name" value="Ribosome-binding ATPase YchF"/>
    <property type="match status" value="1"/>
</dbReference>
<organism evidence="9 10">
    <name type="scientific">Candidatus Berkelbacteria bacterium CG10_big_fil_rev_8_21_14_0_10_41_12</name>
    <dbReference type="NCBI Taxonomy" id="1974513"/>
    <lineage>
        <taxon>Bacteria</taxon>
        <taxon>Candidatus Berkelbacteria</taxon>
    </lineage>
</organism>
<evidence type="ECO:0000259" key="7">
    <source>
        <dbReference type="PROSITE" id="PS51710"/>
    </source>
</evidence>